<accession>A0A930BU25</accession>
<feature type="signal peptide" evidence="1">
    <location>
        <begin position="1"/>
        <end position="22"/>
    </location>
</feature>
<evidence type="ECO:0000313" key="3">
    <source>
        <dbReference type="Proteomes" id="UP000718593"/>
    </source>
</evidence>
<sequence length="159" mass="17091">MIVKRLLLSALLLAGLSLSAFAAQHACPDLAAAKQVNACPTEEELKHTYSGFCSDDKKVYGGETDNCMRYADYRAMKNNALWESADGAFDGYVSCDLPKAKLQAMKATGMKVEKQGTITKLVCSYPNGIRFTLRTKGACKVDDDKACAANAAACRATCD</sequence>
<reference evidence="2" key="1">
    <citation type="submission" date="2020-04" db="EMBL/GenBank/DDBJ databases">
        <title>Deep metagenomics examines the oral microbiome during advanced dental caries in children, revealing novel taxa and co-occurrences with host molecules.</title>
        <authorList>
            <person name="Baker J.L."/>
            <person name="Morton J.T."/>
            <person name="Dinis M."/>
            <person name="Alvarez R."/>
            <person name="Tran N.C."/>
            <person name="Knight R."/>
            <person name="Edlund A."/>
        </authorList>
    </citation>
    <scope>NUCLEOTIDE SEQUENCE</scope>
    <source>
        <strain evidence="2">JCVI_32_bin.24</strain>
    </source>
</reference>
<dbReference type="Proteomes" id="UP000718593">
    <property type="component" value="Unassembled WGS sequence"/>
</dbReference>
<dbReference type="AlphaFoldDB" id="A0A930BU25"/>
<keyword evidence="1" id="KW-0732">Signal</keyword>
<comment type="caution">
    <text evidence="2">The sequence shown here is derived from an EMBL/GenBank/DDBJ whole genome shotgun (WGS) entry which is preliminary data.</text>
</comment>
<protein>
    <submittedName>
        <fullName evidence="2">Uncharacterized protein</fullName>
    </submittedName>
</protein>
<evidence type="ECO:0000313" key="2">
    <source>
        <dbReference type="EMBL" id="MBF1164787.1"/>
    </source>
</evidence>
<name>A0A930BU25_9RHOO</name>
<gene>
    <name evidence="2" type="ORF">HXL68_07085</name>
</gene>
<dbReference type="EMBL" id="JABZMI010000111">
    <property type="protein sequence ID" value="MBF1164787.1"/>
    <property type="molecule type" value="Genomic_DNA"/>
</dbReference>
<evidence type="ECO:0000256" key="1">
    <source>
        <dbReference type="SAM" id="SignalP"/>
    </source>
</evidence>
<organism evidence="2 3">
    <name type="scientific">Dechloromonas agitata</name>
    <dbReference type="NCBI Taxonomy" id="73030"/>
    <lineage>
        <taxon>Bacteria</taxon>
        <taxon>Pseudomonadati</taxon>
        <taxon>Pseudomonadota</taxon>
        <taxon>Betaproteobacteria</taxon>
        <taxon>Rhodocyclales</taxon>
        <taxon>Azonexaceae</taxon>
        <taxon>Dechloromonas</taxon>
    </lineage>
</organism>
<proteinExistence type="predicted"/>
<feature type="chain" id="PRO_5036943930" evidence="1">
    <location>
        <begin position="23"/>
        <end position="159"/>
    </location>
</feature>